<evidence type="ECO:0000313" key="7">
    <source>
        <dbReference type="Proteomes" id="UP000267027"/>
    </source>
</evidence>
<evidence type="ECO:0000313" key="6">
    <source>
        <dbReference type="EMBL" id="VDM52207.1"/>
    </source>
</evidence>
<organism evidence="8">
    <name type="scientific">Angiostrongylus costaricensis</name>
    <name type="common">Nematode worm</name>
    <dbReference type="NCBI Taxonomy" id="334426"/>
    <lineage>
        <taxon>Eukaryota</taxon>
        <taxon>Metazoa</taxon>
        <taxon>Ecdysozoa</taxon>
        <taxon>Nematoda</taxon>
        <taxon>Chromadorea</taxon>
        <taxon>Rhabditida</taxon>
        <taxon>Rhabditina</taxon>
        <taxon>Rhabditomorpha</taxon>
        <taxon>Strongyloidea</taxon>
        <taxon>Metastrongylidae</taxon>
        <taxon>Angiostrongylus</taxon>
    </lineage>
</organism>
<dbReference type="GO" id="GO:0006606">
    <property type="term" value="P:protein import into nucleus"/>
    <property type="evidence" value="ECO:0007669"/>
    <property type="project" value="TreeGrafter"/>
</dbReference>
<dbReference type="EMBL" id="UYYA01000068">
    <property type="protein sequence ID" value="VDM52207.1"/>
    <property type="molecule type" value="Genomic_DNA"/>
</dbReference>
<keyword evidence="7" id="KW-1185">Reference proteome</keyword>
<dbReference type="PANTHER" id="PTHR13405">
    <property type="entry name" value="NUCLEAR PORE COMPLEX PROTEIN NUP133"/>
    <property type="match status" value="1"/>
</dbReference>
<comment type="subcellular location">
    <subcellularLocation>
        <location evidence="1">Nucleus</location>
    </subcellularLocation>
</comment>
<protein>
    <submittedName>
        <fullName evidence="8">Ig-like domain-containing protein</fullName>
    </submittedName>
</protein>
<dbReference type="Gene3D" id="2.130.10.10">
    <property type="entry name" value="YVTN repeat-like/Quinoprotein amine dehydrogenase"/>
    <property type="match status" value="1"/>
</dbReference>
<evidence type="ECO:0000256" key="1">
    <source>
        <dbReference type="ARBA" id="ARBA00004123"/>
    </source>
</evidence>
<dbReference type="GO" id="GO:0016973">
    <property type="term" value="P:poly(A)+ mRNA export from nucleus"/>
    <property type="evidence" value="ECO:0007669"/>
    <property type="project" value="TreeGrafter"/>
</dbReference>
<evidence type="ECO:0000256" key="4">
    <source>
        <dbReference type="ARBA" id="ARBA00023242"/>
    </source>
</evidence>
<dbReference type="InterPro" id="IPR037624">
    <property type="entry name" value="Nup133-like"/>
</dbReference>
<dbReference type="Proteomes" id="UP000267027">
    <property type="component" value="Unassembled WGS sequence"/>
</dbReference>
<dbReference type="PANTHER" id="PTHR13405:SF11">
    <property type="entry name" value="NUCLEAR PORE COMPLEX PROTEIN NUP133"/>
    <property type="match status" value="1"/>
</dbReference>
<dbReference type="SUPFAM" id="SSF117289">
    <property type="entry name" value="Nucleoporin domain"/>
    <property type="match status" value="1"/>
</dbReference>
<dbReference type="OMA" id="FCWMVSK"/>
<dbReference type="InterPro" id="IPR015943">
    <property type="entry name" value="WD40/YVTN_repeat-like_dom_sf"/>
</dbReference>
<dbReference type="WBParaSite" id="ACOC_0000062101-mRNA-1">
    <property type="protein sequence ID" value="ACOC_0000062101-mRNA-1"/>
    <property type="gene ID" value="ACOC_0000062101"/>
</dbReference>
<dbReference type="GO" id="GO:0000972">
    <property type="term" value="P:transcription-dependent tethering of RNA polymerase II gene DNA at nuclear periphery"/>
    <property type="evidence" value="ECO:0007669"/>
    <property type="project" value="TreeGrafter"/>
</dbReference>
<keyword evidence="5" id="KW-1133">Transmembrane helix</keyword>
<dbReference type="OrthoDB" id="103454at2759"/>
<dbReference type="AlphaFoldDB" id="A0A0R3PAM1"/>
<reference evidence="6 7" key="2">
    <citation type="submission" date="2018-11" db="EMBL/GenBank/DDBJ databases">
        <authorList>
            <consortium name="Pathogen Informatics"/>
        </authorList>
    </citation>
    <scope>NUCLEOTIDE SEQUENCE [LARGE SCALE GENOMIC DNA]</scope>
    <source>
        <strain evidence="6 7">Costa Rica</strain>
    </source>
</reference>
<comment type="similarity">
    <text evidence="2">Belongs to the nucleoporin Nup133 family.</text>
</comment>
<proteinExistence type="inferred from homology"/>
<evidence type="ECO:0000256" key="3">
    <source>
        <dbReference type="ARBA" id="ARBA00022448"/>
    </source>
</evidence>
<keyword evidence="4" id="KW-0539">Nucleus</keyword>
<dbReference type="GO" id="GO:0031080">
    <property type="term" value="C:nuclear pore outer ring"/>
    <property type="evidence" value="ECO:0007669"/>
    <property type="project" value="TreeGrafter"/>
</dbReference>
<evidence type="ECO:0000313" key="8">
    <source>
        <dbReference type="WBParaSite" id="ACOC_0000062101-mRNA-1"/>
    </source>
</evidence>
<dbReference type="STRING" id="334426.A0A0R3PAM1"/>
<dbReference type="GO" id="GO:0017056">
    <property type="term" value="F:structural constituent of nuclear pore"/>
    <property type="evidence" value="ECO:0007669"/>
    <property type="project" value="InterPro"/>
</dbReference>
<evidence type="ECO:0000256" key="5">
    <source>
        <dbReference type="SAM" id="Phobius"/>
    </source>
</evidence>
<reference evidence="8" key="1">
    <citation type="submission" date="2017-02" db="UniProtKB">
        <authorList>
            <consortium name="WormBaseParasite"/>
        </authorList>
    </citation>
    <scope>IDENTIFICATION</scope>
</reference>
<feature type="transmembrane region" description="Helical" evidence="5">
    <location>
        <begin position="21"/>
        <end position="44"/>
    </location>
</feature>
<keyword evidence="5" id="KW-0472">Membrane</keyword>
<sequence length="384" mass="43219">MENGFCWMVSKCNIFVWNADTVCLCIFFLFYLFILSISVFPSFFLSISAHHSGPPGVLVVSAEGVARHWPCVISSIHYEVVIDLASEVTLAVQFLERSSEETSFLLTTTSGSVYLLHWIAVSRRGQIQWTKVASGETFGIGKRFSNIIFGSQASNSDRHVISSSVVFSNHYLQVHCVVLTVFQLSNESSFIGRVFLCVPGLTANSSSCKRTDGVVIIYPQHGDKISALKYDHDHAEIYAKLRSAGVYGGDRTRSYPFRGLTPIKPLLSKSNTDFTILVYTFLKIIIDRPGKNAFLAGSSLETELRRKKVLCNRIVLFLKHMGVYDKVSIIFFFFFFSVAIALFDWEVTREDRAEVLEETTKRLGHISDVHYGYDATVYCTVSDY</sequence>
<keyword evidence="3" id="KW-0813">Transport</keyword>
<keyword evidence="5" id="KW-0812">Transmembrane</keyword>
<feature type="transmembrane region" description="Helical" evidence="5">
    <location>
        <begin position="323"/>
        <end position="343"/>
    </location>
</feature>
<name>A0A0R3PAM1_ANGCS</name>
<gene>
    <name evidence="6" type="ORF">ACOC_LOCUS622</name>
</gene>
<evidence type="ECO:0000256" key="2">
    <source>
        <dbReference type="ARBA" id="ARBA00005569"/>
    </source>
</evidence>
<accession>A0A0R3PAM1</accession>